<comment type="cofactor">
    <cofactor evidence="19">
        <name>Co(2+)</name>
        <dbReference type="ChEBI" id="CHEBI:48828"/>
    </cofactor>
    <cofactor evidence="19">
        <name>Zn(2+)</name>
        <dbReference type="ChEBI" id="CHEBI:29105"/>
    </cofactor>
    <text evidence="19">Binds 1 divalent metal cation per subunit. Can use either Co(2+) or Zn(2+).</text>
</comment>
<keyword evidence="12 19" id="KW-0479">Metal-binding</keyword>
<evidence type="ECO:0000256" key="4">
    <source>
        <dbReference type="ARBA" id="ARBA00003485"/>
    </source>
</evidence>
<dbReference type="InterPro" id="IPR050071">
    <property type="entry name" value="Dehydroquinate_synthase"/>
</dbReference>
<evidence type="ECO:0000259" key="21">
    <source>
        <dbReference type="Pfam" id="PF24621"/>
    </source>
</evidence>
<comment type="similarity">
    <text evidence="7 19">Belongs to the sugar phosphate cyclases superfamily. Dehydroquinate synthase family.</text>
</comment>
<feature type="binding site" evidence="19">
    <location>
        <begin position="128"/>
        <end position="129"/>
    </location>
    <ligand>
        <name>NAD(+)</name>
        <dbReference type="ChEBI" id="CHEBI:57540"/>
    </ligand>
</feature>
<evidence type="ECO:0000256" key="17">
    <source>
        <dbReference type="ARBA" id="ARBA00023239"/>
    </source>
</evidence>
<comment type="catalytic activity">
    <reaction evidence="1 19">
        <text>7-phospho-2-dehydro-3-deoxy-D-arabino-heptonate = 3-dehydroquinate + phosphate</text>
        <dbReference type="Rhea" id="RHEA:21968"/>
        <dbReference type="ChEBI" id="CHEBI:32364"/>
        <dbReference type="ChEBI" id="CHEBI:43474"/>
        <dbReference type="ChEBI" id="CHEBI:58394"/>
        <dbReference type="EC" id="4.2.3.4"/>
    </reaction>
</comment>
<dbReference type="HAMAP" id="MF_00110">
    <property type="entry name" value="DHQ_synthase"/>
    <property type="match status" value="1"/>
</dbReference>
<evidence type="ECO:0000256" key="10">
    <source>
        <dbReference type="ARBA" id="ARBA00022490"/>
    </source>
</evidence>
<keyword evidence="23" id="KW-1185">Reference proteome</keyword>
<feature type="binding site" evidence="19">
    <location>
        <position position="263"/>
    </location>
    <ligand>
        <name>Zn(2+)</name>
        <dbReference type="ChEBI" id="CHEBI:29105"/>
    </ligand>
</feature>
<dbReference type="InterPro" id="IPR056179">
    <property type="entry name" value="DHQS_C"/>
</dbReference>
<comment type="caution">
    <text evidence="19">Lacks conserved residue(s) required for the propagation of feature annotation.</text>
</comment>
<evidence type="ECO:0000259" key="20">
    <source>
        <dbReference type="Pfam" id="PF01761"/>
    </source>
</evidence>
<dbReference type="EC" id="4.2.3.4" evidence="8 19"/>
<dbReference type="GO" id="GO:0008652">
    <property type="term" value="P:amino acid biosynthetic process"/>
    <property type="evidence" value="ECO:0007669"/>
    <property type="project" value="UniProtKB-KW"/>
</dbReference>
<evidence type="ECO:0000256" key="6">
    <source>
        <dbReference type="ARBA" id="ARBA00004661"/>
    </source>
</evidence>
<feature type="binding site" evidence="19">
    <location>
        <position position="183"/>
    </location>
    <ligand>
        <name>Zn(2+)</name>
        <dbReference type="ChEBI" id="CHEBI:29105"/>
    </ligand>
</feature>
<dbReference type="FunFam" id="3.40.50.1970:FF:000007">
    <property type="entry name" value="Pentafunctional AROM polypeptide"/>
    <property type="match status" value="1"/>
</dbReference>
<dbReference type="InterPro" id="IPR016037">
    <property type="entry name" value="DHQ_synth_AroB"/>
</dbReference>
<dbReference type="CDD" id="cd08195">
    <property type="entry name" value="DHQS"/>
    <property type="match status" value="1"/>
</dbReference>
<evidence type="ECO:0000256" key="11">
    <source>
        <dbReference type="ARBA" id="ARBA00022605"/>
    </source>
</evidence>
<dbReference type="NCBIfam" id="TIGR01357">
    <property type="entry name" value="aroB"/>
    <property type="match status" value="1"/>
</dbReference>
<feature type="binding site" evidence="19">
    <location>
        <begin position="104"/>
        <end position="108"/>
    </location>
    <ligand>
        <name>NAD(+)</name>
        <dbReference type="ChEBI" id="CHEBI:57540"/>
    </ligand>
</feature>
<evidence type="ECO:0000256" key="19">
    <source>
        <dbReference type="HAMAP-Rule" id="MF_00110"/>
    </source>
</evidence>
<dbReference type="Proteomes" id="UP000217265">
    <property type="component" value="Chromosome"/>
</dbReference>
<proteinExistence type="inferred from homology"/>
<dbReference type="KEGG" id="vbh:CMV30_13135"/>
<keyword evidence="11 19" id="KW-0028">Amino-acid biosynthesis</keyword>
<keyword evidence="17 19" id="KW-0456">Lyase</keyword>
<dbReference type="EMBL" id="CP023344">
    <property type="protein sequence ID" value="ATC66128.1"/>
    <property type="molecule type" value="Genomic_DNA"/>
</dbReference>
<dbReference type="PANTHER" id="PTHR43622:SF7">
    <property type="entry name" value="3-DEHYDROQUINATE SYNTHASE, CHLOROPLASTIC"/>
    <property type="match status" value="1"/>
</dbReference>
<evidence type="ECO:0000256" key="1">
    <source>
        <dbReference type="ARBA" id="ARBA00001393"/>
    </source>
</evidence>
<evidence type="ECO:0000313" key="22">
    <source>
        <dbReference type="EMBL" id="ATC66128.1"/>
    </source>
</evidence>
<dbReference type="Pfam" id="PF01761">
    <property type="entry name" value="DHQ_synthase"/>
    <property type="match status" value="1"/>
</dbReference>
<keyword evidence="13 19" id="KW-0547">Nucleotide-binding</keyword>
<keyword evidence="18 19" id="KW-0170">Cobalt</keyword>
<evidence type="ECO:0000256" key="2">
    <source>
        <dbReference type="ARBA" id="ARBA00001911"/>
    </source>
</evidence>
<comment type="cofactor">
    <cofactor evidence="2 19">
        <name>NAD(+)</name>
        <dbReference type="ChEBI" id="CHEBI:57540"/>
    </cofactor>
</comment>
<evidence type="ECO:0000256" key="7">
    <source>
        <dbReference type="ARBA" id="ARBA00005412"/>
    </source>
</evidence>
<comment type="function">
    <text evidence="4 19">Catalyzes the conversion of 3-deoxy-D-arabino-heptulosonate 7-phosphate (DAHP) to dehydroquinate (DHQ).</text>
</comment>
<evidence type="ECO:0000256" key="15">
    <source>
        <dbReference type="ARBA" id="ARBA00023027"/>
    </source>
</evidence>
<dbReference type="RefSeq" id="WP_096057755.1">
    <property type="nucleotide sequence ID" value="NZ_CP023344.1"/>
</dbReference>
<dbReference type="AlphaFoldDB" id="A0A290QL53"/>
<sequence>MVATLTVNLSERSYPILFGVDLAKQVRAKVNELTQAGRKVVVITDRHLARKQADGLHAMFGEVPMLVLEPGEETKSLTELGRVLDFCAEHRVDRAGALFAVGGGVIGDLGGFAAAAFLRGIEFYQIPTTLLAMVDSSVGGKTGINLKAGKNLVGAFHQPRGVFVATGLLATLPAREFAAGMAEVIKYGLLGDANLLEQLEKKPLTVESEELAAVIHRCCEIKAGVVEADERETAKEGGRALLNLGHTFGHAIEQVTGYGVYLHGEAVSIGLAAAARLSAKLGYIGEAEVTRVEKVLAAHALPVRLRAELPLSGLMAAAARDKKVRAGMPRFVVMKTLGDAATQSGIEPALVEACFREVGAV</sequence>
<evidence type="ECO:0000256" key="9">
    <source>
        <dbReference type="ARBA" id="ARBA00017684"/>
    </source>
</evidence>
<feature type="domain" description="3-dehydroquinate synthase C-terminal" evidence="21">
    <location>
        <begin position="180"/>
        <end position="324"/>
    </location>
</feature>
<evidence type="ECO:0000256" key="5">
    <source>
        <dbReference type="ARBA" id="ARBA00004496"/>
    </source>
</evidence>
<keyword evidence="10 19" id="KW-0963">Cytoplasm</keyword>
<dbReference type="SUPFAM" id="SSF56796">
    <property type="entry name" value="Dehydroquinate synthase-like"/>
    <property type="match status" value="1"/>
</dbReference>
<comment type="subcellular location">
    <subcellularLocation>
        <location evidence="5 19">Cytoplasm</location>
    </subcellularLocation>
</comment>
<protein>
    <recommendedName>
        <fullName evidence="9 19">3-dehydroquinate synthase</fullName>
        <shortName evidence="19">DHQS</shortName>
        <ecNumber evidence="8 19">4.2.3.4</ecNumber>
    </recommendedName>
</protein>
<dbReference type="UniPathway" id="UPA00053">
    <property type="reaction ID" value="UER00085"/>
</dbReference>
<comment type="cofactor">
    <cofactor evidence="3">
        <name>Zn(2+)</name>
        <dbReference type="ChEBI" id="CHEBI:29105"/>
    </cofactor>
</comment>
<dbReference type="GO" id="GO:0009423">
    <property type="term" value="P:chorismate biosynthetic process"/>
    <property type="evidence" value="ECO:0007669"/>
    <property type="project" value="UniProtKB-UniRule"/>
</dbReference>
<evidence type="ECO:0000256" key="12">
    <source>
        <dbReference type="ARBA" id="ARBA00022723"/>
    </source>
</evidence>
<organism evidence="22 23">
    <name type="scientific">Nibricoccus aquaticus</name>
    <dbReference type="NCBI Taxonomy" id="2576891"/>
    <lineage>
        <taxon>Bacteria</taxon>
        <taxon>Pseudomonadati</taxon>
        <taxon>Verrucomicrobiota</taxon>
        <taxon>Opitutia</taxon>
        <taxon>Opitutales</taxon>
        <taxon>Opitutaceae</taxon>
        <taxon>Nibricoccus</taxon>
    </lineage>
</organism>
<keyword evidence="14 19" id="KW-0862">Zinc</keyword>
<gene>
    <name evidence="19 22" type="primary">aroB</name>
    <name evidence="22" type="ORF">CMV30_13135</name>
</gene>
<dbReference type="GO" id="GO:0009073">
    <property type="term" value="P:aromatic amino acid family biosynthetic process"/>
    <property type="evidence" value="ECO:0007669"/>
    <property type="project" value="UniProtKB-KW"/>
</dbReference>
<dbReference type="InterPro" id="IPR030963">
    <property type="entry name" value="DHQ_synth_fam"/>
</dbReference>
<dbReference type="Pfam" id="PF24621">
    <property type="entry name" value="DHQS_C"/>
    <property type="match status" value="1"/>
</dbReference>
<name>A0A290QL53_9BACT</name>
<feature type="binding site" evidence="19">
    <location>
        <position position="150"/>
    </location>
    <ligand>
        <name>NAD(+)</name>
        <dbReference type="ChEBI" id="CHEBI:57540"/>
    </ligand>
</feature>
<feature type="domain" description="3-dehydroquinate synthase N-terminal" evidence="20">
    <location>
        <begin position="66"/>
        <end position="178"/>
    </location>
</feature>
<dbReference type="PIRSF" id="PIRSF001455">
    <property type="entry name" value="DHQ_synth"/>
    <property type="match status" value="1"/>
</dbReference>
<evidence type="ECO:0000313" key="23">
    <source>
        <dbReference type="Proteomes" id="UP000217265"/>
    </source>
</evidence>
<keyword evidence="15 19" id="KW-0520">NAD</keyword>
<evidence type="ECO:0000256" key="3">
    <source>
        <dbReference type="ARBA" id="ARBA00001947"/>
    </source>
</evidence>
<dbReference type="GO" id="GO:0046872">
    <property type="term" value="F:metal ion binding"/>
    <property type="evidence" value="ECO:0007669"/>
    <property type="project" value="UniProtKB-KW"/>
</dbReference>
<dbReference type="PANTHER" id="PTHR43622">
    <property type="entry name" value="3-DEHYDROQUINATE SYNTHASE"/>
    <property type="match status" value="1"/>
</dbReference>
<evidence type="ECO:0000256" key="13">
    <source>
        <dbReference type="ARBA" id="ARBA00022741"/>
    </source>
</evidence>
<accession>A0A290QL53</accession>
<dbReference type="Gene3D" id="1.20.1090.10">
    <property type="entry name" value="Dehydroquinate synthase-like - alpha domain"/>
    <property type="match status" value="1"/>
</dbReference>
<evidence type="ECO:0000256" key="16">
    <source>
        <dbReference type="ARBA" id="ARBA00023141"/>
    </source>
</evidence>
<feature type="binding site" evidence="19">
    <location>
        <position position="141"/>
    </location>
    <ligand>
        <name>NAD(+)</name>
        <dbReference type="ChEBI" id="CHEBI:57540"/>
    </ligand>
</feature>
<evidence type="ECO:0000256" key="8">
    <source>
        <dbReference type="ARBA" id="ARBA00013031"/>
    </source>
</evidence>
<keyword evidence="16 19" id="KW-0057">Aromatic amino acid biosynthesis</keyword>
<dbReference type="GO" id="GO:0000166">
    <property type="term" value="F:nucleotide binding"/>
    <property type="evidence" value="ECO:0007669"/>
    <property type="project" value="UniProtKB-KW"/>
</dbReference>
<dbReference type="InterPro" id="IPR030960">
    <property type="entry name" value="DHQS/DOIS_N"/>
</dbReference>
<reference evidence="22 23" key="1">
    <citation type="submission" date="2017-09" db="EMBL/GenBank/DDBJ databases">
        <title>Complete genome sequence of Verrucomicrobial strain HZ-65, isolated from freshwater.</title>
        <authorList>
            <person name="Choi A."/>
        </authorList>
    </citation>
    <scope>NUCLEOTIDE SEQUENCE [LARGE SCALE GENOMIC DNA]</scope>
    <source>
        <strain evidence="22 23">HZ-65</strain>
    </source>
</reference>
<comment type="pathway">
    <text evidence="6 19">Metabolic intermediate biosynthesis; chorismate biosynthesis; chorismate from D-erythrose 4-phosphate and phosphoenolpyruvate: step 2/7.</text>
</comment>
<dbReference type="GO" id="GO:0005737">
    <property type="term" value="C:cytoplasm"/>
    <property type="evidence" value="ECO:0007669"/>
    <property type="project" value="UniProtKB-SubCell"/>
</dbReference>
<dbReference type="OrthoDB" id="9806583at2"/>
<feature type="binding site" evidence="19">
    <location>
        <position position="246"/>
    </location>
    <ligand>
        <name>Zn(2+)</name>
        <dbReference type="ChEBI" id="CHEBI:29105"/>
    </ligand>
</feature>
<dbReference type="GO" id="GO:0003856">
    <property type="term" value="F:3-dehydroquinate synthase activity"/>
    <property type="evidence" value="ECO:0007669"/>
    <property type="project" value="UniProtKB-UniRule"/>
</dbReference>
<dbReference type="Gene3D" id="3.40.50.1970">
    <property type="match status" value="1"/>
</dbReference>
<evidence type="ECO:0000256" key="14">
    <source>
        <dbReference type="ARBA" id="ARBA00022833"/>
    </source>
</evidence>
<evidence type="ECO:0000256" key="18">
    <source>
        <dbReference type="ARBA" id="ARBA00023285"/>
    </source>
</evidence>